<dbReference type="Proteomes" id="UP001432166">
    <property type="component" value="Chromosome"/>
</dbReference>
<keyword evidence="2" id="KW-1185">Reference proteome</keyword>
<accession>A0ABZ1JBD2</accession>
<evidence type="ECO:0000313" key="2">
    <source>
        <dbReference type="Proteomes" id="UP001432166"/>
    </source>
</evidence>
<dbReference type="EMBL" id="CP108133">
    <property type="protein sequence ID" value="WTP47100.1"/>
    <property type="molecule type" value="Genomic_DNA"/>
</dbReference>
<dbReference type="NCBIfam" id="NF038076">
    <property type="entry name" value="fam_STM4015"/>
    <property type="match status" value="1"/>
</dbReference>
<dbReference type="RefSeq" id="WP_265651493.1">
    <property type="nucleotide sequence ID" value="NZ_CP108133.1"/>
</dbReference>
<dbReference type="InterPro" id="IPR047722">
    <property type="entry name" value="STM4015-like"/>
</dbReference>
<gene>
    <name evidence="1" type="ORF">OG288_01495</name>
</gene>
<dbReference type="Gene3D" id="3.80.10.10">
    <property type="entry name" value="Ribonuclease Inhibitor"/>
    <property type="match status" value="1"/>
</dbReference>
<evidence type="ECO:0000313" key="1">
    <source>
        <dbReference type="EMBL" id="WTP47100.1"/>
    </source>
</evidence>
<sequence length="338" mass="37002">MSFYDRMEELYGLPAFTFPAREAATVLPAPDAVAWRINGQPDAVVWRSTVGEPLPEEECWDEAFDRFCAEVDTTRVPALIVGSWDDPLDTDPSQAIESLLAARDRLPALRSLFLGDIVGEEAEISMISQTDVTPLLAGFPALEEFGVRAGEGNSMGEVLRLRFPALRHDALRRLTVQSGGLRADVVRGVGASELPALEHLDLWLGISEYGSDCTVADLEPILYGDRLPRLRHLALRNSEIQDEIAAALASAPVVARLDVLDLSMGTLSDDGAAALLEGQPLTHLKKLDLHHNFLSEPFRQRIRETLEPAGVEVDLDRGDAEPDADDDDTVQRYVAVAE</sequence>
<dbReference type="SUPFAM" id="SSF52047">
    <property type="entry name" value="RNI-like"/>
    <property type="match status" value="1"/>
</dbReference>
<name>A0ABZ1JBD2_9ACTN</name>
<proteinExistence type="predicted"/>
<reference evidence="1" key="1">
    <citation type="submission" date="2022-10" db="EMBL/GenBank/DDBJ databases">
        <title>The complete genomes of actinobacterial strains from the NBC collection.</title>
        <authorList>
            <person name="Joergensen T.S."/>
            <person name="Alvarez Arevalo M."/>
            <person name="Sterndorff E.B."/>
            <person name="Faurdal D."/>
            <person name="Vuksanovic O."/>
            <person name="Mourched A.-S."/>
            <person name="Charusanti P."/>
            <person name="Shaw S."/>
            <person name="Blin K."/>
            <person name="Weber T."/>
        </authorList>
    </citation>
    <scope>NUCLEOTIDE SEQUENCE</scope>
    <source>
        <strain evidence="1">NBC_00189</strain>
    </source>
</reference>
<dbReference type="InterPro" id="IPR032675">
    <property type="entry name" value="LRR_dom_sf"/>
</dbReference>
<protein>
    <submittedName>
        <fullName evidence="1">STM4015 family protein</fullName>
    </submittedName>
</protein>
<organism evidence="1 2">
    <name type="scientific">Streptomyces tauricus</name>
    <dbReference type="NCBI Taxonomy" id="68274"/>
    <lineage>
        <taxon>Bacteria</taxon>
        <taxon>Bacillati</taxon>
        <taxon>Actinomycetota</taxon>
        <taxon>Actinomycetes</taxon>
        <taxon>Kitasatosporales</taxon>
        <taxon>Streptomycetaceae</taxon>
        <taxon>Streptomyces</taxon>
        <taxon>Streptomyces aurantiacus group</taxon>
    </lineage>
</organism>